<gene>
    <name evidence="4" type="ORF">Zm00014a_004786</name>
</gene>
<dbReference type="ExpressionAtlas" id="A0A3L6GCH6">
    <property type="expression patterns" value="baseline and differential"/>
</dbReference>
<proteinExistence type="predicted"/>
<evidence type="ECO:0000313" key="5">
    <source>
        <dbReference type="Proteomes" id="UP000251960"/>
    </source>
</evidence>
<dbReference type="AlphaFoldDB" id="A0A3L6GCH6"/>
<name>A0A3L6GCH6_MAIZE</name>
<comment type="caution">
    <text evidence="4">The sequence shown here is derived from an EMBL/GenBank/DDBJ whole genome shotgun (WGS) entry which is preliminary data.</text>
</comment>
<feature type="domain" description="Pleckstrin-like plant" evidence="3">
    <location>
        <begin position="340"/>
        <end position="439"/>
    </location>
</feature>
<dbReference type="PANTHER" id="PTHR31351:SF25">
    <property type="entry name" value="AUXIN CANALIZATION PROTEIN (DUF828)"/>
    <property type="match status" value="1"/>
</dbReference>
<protein>
    <recommendedName>
        <fullName evidence="6">VAN3-binding protein</fullName>
    </recommendedName>
</protein>
<dbReference type="Pfam" id="PF08458">
    <property type="entry name" value="PH_2"/>
    <property type="match status" value="1"/>
</dbReference>
<evidence type="ECO:0000313" key="4">
    <source>
        <dbReference type="EMBL" id="PWZ46008.1"/>
    </source>
</evidence>
<sequence length="455" mass="49573">MCCSRFLQLEEVGSGGWSYPSDSTKDLVLLLRHSLRLQAVHQKDRRGEPAWLLPCRVAMEPERGLIAYEGLPPDSTDLLSSAWCSSAIQVLDTGGHKECSMALVEHPVMALGNDRNDVLAKSDRSLVVDNSSFSTAQWKYDDLKSWIWLQKAIHPELDYDLCLKKKWLPRKMTAWNGISLKKWVKERKQKRKEEARLQRAEVHAAVSVAGVAAALAAIAAENAAPRRAPGMRETALASAAALVAAQCARVAEAAGASRDQVAAAVDAARASTDDSSVITLTAAAATSLRGAATLRGRRSGSGGHGQNERAEHAGPALSQDDLDFDFNHARSRAALAKGDEMFVAMPDGKWKLHTVSAASNKRGEIVLRIKKTNLVMAFSHAKESVIHDVQPCSPEKPSPHEGATYPVEVSTNKGKVELRTDDYGVYKRWVATLSHMFVMSTAVSVSTRHEPARRD</sequence>
<dbReference type="PANTHER" id="PTHR31351">
    <property type="entry name" value="EXPRESSED PROTEIN"/>
    <property type="match status" value="1"/>
</dbReference>
<evidence type="ECO:0000259" key="3">
    <source>
        <dbReference type="Pfam" id="PF08458"/>
    </source>
</evidence>
<dbReference type="InterPro" id="IPR040269">
    <property type="entry name" value="VAB"/>
</dbReference>
<feature type="region of interest" description="Disordered" evidence="1">
    <location>
        <begin position="293"/>
        <end position="320"/>
    </location>
</feature>
<dbReference type="InterPro" id="IPR013666">
    <property type="entry name" value="PH_pln"/>
</dbReference>
<feature type="domain" description="VAN3-binding protein-like auxin canalisation" evidence="2">
    <location>
        <begin position="72"/>
        <end position="299"/>
    </location>
</feature>
<evidence type="ECO:0000259" key="2">
    <source>
        <dbReference type="Pfam" id="PF05703"/>
    </source>
</evidence>
<evidence type="ECO:0000256" key="1">
    <source>
        <dbReference type="SAM" id="MobiDB-lite"/>
    </source>
</evidence>
<organism evidence="4 5">
    <name type="scientific">Zea mays</name>
    <name type="common">Maize</name>
    <dbReference type="NCBI Taxonomy" id="4577"/>
    <lineage>
        <taxon>Eukaryota</taxon>
        <taxon>Viridiplantae</taxon>
        <taxon>Streptophyta</taxon>
        <taxon>Embryophyta</taxon>
        <taxon>Tracheophyta</taxon>
        <taxon>Spermatophyta</taxon>
        <taxon>Magnoliopsida</taxon>
        <taxon>Liliopsida</taxon>
        <taxon>Poales</taxon>
        <taxon>Poaceae</taxon>
        <taxon>PACMAD clade</taxon>
        <taxon>Panicoideae</taxon>
        <taxon>Andropogonodae</taxon>
        <taxon>Andropogoneae</taxon>
        <taxon>Tripsacinae</taxon>
        <taxon>Zea</taxon>
    </lineage>
</organism>
<dbReference type="InterPro" id="IPR008546">
    <property type="entry name" value="VAN3-bd-like_auxin_canal"/>
</dbReference>
<dbReference type="Proteomes" id="UP000251960">
    <property type="component" value="Chromosome 10"/>
</dbReference>
<reference evidence="4 5" key="1">
    <citation type="journal article" date="2018" name="Nat. Genet.">
        <title>Extensive intraspecific gene order and gene structural variations between Mo17 and other maize genomes.</title>
        <authorList>
            <person name="Sun S."/>
            <person name="Zhou Y."/>
            <person name="Chen J."/>
            <person name="Shi J."/>
            <person name="Zhao H."/>
            <person name="Zhao H."/>
            <person name="Song W."/>
            <person name="Zhang M."/>
            <person name="Cui Y."/>
            <person name="Dong X."/>
            <person name="Liu H."/>
            <person name="Ma X."/>
            <person name="Jiao Y."/>
            <person name="Wang B."/>
            <person name="Wei X."/>
            <person name="Stein J.C."/>
            <person name="Glaubitz J.C."/>
            <person name="Lu F."/>
            <person name="Yu G."/>
            <person name="Liang C."/>
            <person name="Fengler K."/>
            <person name="Li B."/>
            <person name="Rafalski A."/>
            <person name="Schnable P.S."/>
            <person name="Ware D.H."/>
            <person name="Buckler E.S."/>
            <person name="Lai J."/>
        </authorList>
    </citation>
    <scope>NUCLEOTIDE SEQUENCE [LARGE SCALE GENOMIC DNA]</scope>
    <source>
        <strain evidence="5">cv. Missouri 17</strain>
        <tissue evidence="4">Seedling</tissue>
    </source>
</reference>
<dbReference type="EMBL" id="NCVQ01000002">
    <property type="protein sequence ID" value="PWZ46008.1"/>
    <property type="molecule type" value="Genomic_DNA"/>
</dbReference>
<dbReference type="Pfam" id="PF05703">
    <property type="entry name" value="Auxin_canalis"/>
    <property type="match status" value="1"/>
</dbReference>
<accession>A0A3L6GCH6</accession>
<evidence type="ECO:0008006" key="6">
    <source>
        <dbReference type="Google" id="ProtNLM"/>
    </source>
</evidence>